<reference evidence="5" key="1">
    <citation type="journal article" date="2008" name="J. Bacteriol.">
        <title>Genome sequence of the fish pathogen Renibacterium salmoninarum suggests reductive evolution away from an environmental Arthrobacter ancestor.</title>
        <authorList>
            <person name="Wiens G.D."/>
            <person name="Rockey D.D."/>
            <person name="Wu Z."/>
            <person name="Chang J."/>
            <person name="Levy R."/>
            <person name="Crane S."/>
            <person name="Chen D.S."/>
            <person name="Capri G.R."/>
            <person name="Burnett J.R."/>
            <person name="Sudheesh P.S."/>
            <person name="Schipma M.J."/>
            <person name="Burd H."/>
            <person name="Bhattacharyya A."/>
            <person name="Rhodes L.D."/>
            <person name="Kaul R."/>
            <person name="Strom M.S."/>
        </authorList>
    </citation>
    <scope>NUCLEOTIDE SEQUENCE [LARGE SCALE GENOMIC DNA]</scope>
    <source>
        <strain evidence="5">ATCC 33209 / DSM 20767 / JCM 11484 / NBRC 15589 / NCIMB 2235</strain>
    </source>
</reference>
<feature type="compositionally biased region" description="Basic and acidic residues" evidence="2">
    <location>
        <begin position="505"/>
        <end position="521"/>
    </location>
</feature>
<dbReference type="Pfam" id="PF13175">
    <property type="entry name" value="AAA_15"/>
    <property type="match status" value="1"/>
</dbReference>
<dbReference type="EMBL" id="CP000910">
    <property type="protein sequence ID" value="ABY23229.1"/>
    <property type="molecule type" value="Genomic_DNA"/>
</dbReference>
<keyword evidence="5" id="KW-1185">Reference proteome</keyword>
<sequence length="885" mass="97144">MKLHRLSLENFRGISARSLDFPETGAIVIEGENEVGKTSMIEALDLLITEKDSSNKAAVRAIKPVNADVGSSVEAEISTGPYRFVYRKQFNRTSSTTLKISKPSAVQLSGAEAHERVQTILAETLDQALWKALRMMQAQPLSQVALAESGSLTTALDRAAGTTADHEGNDPLITAIETEYLKYFTKTGKITGQYLALENQLESARAEVAKANSAVAEIALDVAKHESLTARIEQLGTQRSVTEEELVVLNEQIEGWHELERRQLEAAEASEAAQQLAERAEQDQLRRTELLESERKRASAAATLQTSIEQKSLESTRVATQLEHHQLSTNTLRQAADANRAISETARADVDHWQSGQETVRLSAQLTGLAKLAERIDAAHRTIAAQIVDAQLLAKIEKAKSAVDIAEATLRAASAQLTAQALSPEVNVEIDGIPLRISPAAEHEVSLSKAVEFVVPGIIKLVLRSAADAGQLATEVATATEELNTLLRQAKATDTAQARLKHLQRREADDELRSAQKERQRLLGTDDESTLRARFAQLETQQQSYLADREDSHPLPADEATAKSLRHDAESAERESRAAYDLGLTALTQYQSAWSAVQLELGIAQSELKVHEDELQKAQISIQQAREVVADEILAGNLKQAQENLTTAQLLERQFSTDLADSDLPNLRDRSQNAEELTLSLHQQIEQMRAVLTEAKARFEIAGSQGRQEALDVAESRLDHTEKKFKTVRARAQATKLLHEVMQKHRDFAKQQYVKPFQDQVNKLGRFVYGKDFSVDLNSNLQITTRTIGGLSIPYDALSAGAKEQLEIMARLACAAMVDPDDGVPLLIDDALGYSDPGRIRLLSALLGTVTASSEAQIFLFTCTPGRWSIGSATTIRLERETNAV</sequence>
<protein>
    <submittedName>
        <fullName evidence="4">Chromosome partition protein</fullName>
    </submittedName>
</protein>
<dbReference type="KEGG" id="rsa:RSal33209_1493"/>
<evidence type="ECO:0000313" key="4">
    <source>
        <dbReference type="EMBL" id="ABY23229.1"/>
    </source>
</evidence>
<evidence type="ECO:0000256" key="1">
    <source>
        <dbReference type="SAM" id="Coils"/>
    </source>
</evidence>
<gene>
    <name evidence="4" type="primary">smc.1</name>
    <name evidence="4" type="ordered locus">RSal33209_1493</name>
</gene>
<accession>A9WNL1</accession>
<dbReference type="Gene3D" id="3.40.50.300">
    <property type="entry name" value="P-loop containing nucleotide triphosphate hydrolases"/>
    <property type="match status" value="2"/>
</dbReference>
<feature type="region of interest" description="Disordered" evidence="2">
    <location>
        <begin position="503"/>
        <end position="526"/>
    </location>
</feature>
<dbReference type="RefSeq" id="WP_012244908.1">
    <property type="nucleotide sequence ID" value="NC_010168.1"/>
</dbReference>
<dbReference type="PANTHER" id="PTHR41259">
    <property type="entry name" value="DOUBLE-STRAND BREAK REPAIR RAD50 ATPASE, PUTATIVE-RELATED"/>
    <property type="match status" value="1"/>
</dbReference>
<dbReference type="InterPro" id="IPR027417">
    <property type="entry name" value="P-loop_NTPase"/>
</dbReference>
<organism evidence="4 5">
    <name type="scientific">Renibacterium salmoninarum (strain ATCC 33209 / DSM 20767 / JCM 11484 / NBRC 15589 / NCIMB 2235)</name>
    <dbReference type="NCBI Taxonomy" id="288705"/>
    <lineage>
        <taxon>Bacteria</taxon>
        <taxon>Bacillati</taxon>
        <taxon>Actinomycetota</taxon>
        <taxon>Actinomycetes</taxon>
        <taxon>Micrococcales</taxon>
        <taxon>Micrococcaceae</taxon>
        <taxon>Renibacterium</taxon>
    </lineage>
</organism>
<keyword evidence="1" id="KW-0175">Coiled coil</keyword>
<feature type="coiled-coil region" evidence="1">
    <location>
        <begin position="194"/>
        <end position="286"/>
    </location>
</feature>
<feature type="coiled-coil region" evidence="1">
    <location>
        <begin position="601"/>
        <end position="628"/>
    </location>
</feature>
<feature type="domain" description="Endonuclease GajA/Old nuclease/RecF-like AAA" evidence="3">
    <location>
        <begin position="1"/>
        <end position="69"/>
    </location>
</feature>
<dbReference type="eggNOG" id="COG0419">
    <property type="taxonomic scope" value="Bacteria"/>
</dbReference>
<evidence type="ECO:0000256" key="2">
    <source>
        <dbReference type="SAM" id="MobiDB-lite"/>
    </source>
</evidence>
<evidence type="ECO:0000259" key="3">
    <source>
        <dbReference type="Pfam" id="PF13175"/>
    </source>
</evidence>
<dbReference type="Proteomes" id="UP000002007">
    <property type="component" value="Chromosome"/>
</dbReference>
<dbReference type="AlphaFoldDB" id="A9WNL1"/>
<name>A9WNL1_RENSM</name>
<dbReference type="PANTHER" id="PTHR41259:SF1">
    <property type="entry name" value="DOUBLE-STRAND BREAK REPAIR RAD50 ATPASE, PUTATIVE-RELATED"/>
    <property type="match status" value="1"/>
</dbReference>
<dbReference type="InterPro" id="IPR041685">
    <property type="entry name" value="AAA_GajA/Old/RecF-like"/>
</dbReference>
<dbReference type="SUPFAM" id="SSF52540">
    <property type="entry name" value="P-loop containing nucleoside triphosphate hydrolases"/>
    <property type="match status" value="1"/>
</dbReference>
<dbReference type="STRING" id="288705.RSal33209_1493"/>
<proteinExistence type="predicted"/>
<dbReference type="HOGENOM" id="CLU_015046_1_0_11"/>
<evidence type="ECO:0000313" key="5">
    <source>
        <dbReference type="Proteomes" id="UP000002007"/>
    </source>
</evidence>